<dbReference type="KEGG" id="pspi:PS2015_1482"/>
<name>A0A0S2KCV5_9GAMM</name>
<dbReference type="Pfam" id="PF05099">
    <property type="entry name" value="TerB"/>
    <property type="match status" value="1"/>
</dbReference>
<protein>
    <submittedName>
        <fullName evidence="2">Protein YhgI</fullName>
    </submittedName>
</protein>
<dbReference type="InterPro" id="IPR007791">
    <property type="entry name" value="DjlA_N"/>
</dbReference>
<reference evidence="2 3" key="1">
    <citation type="submission" date="2015-11" db="EMBL/GenBank/DDBJ databases">
        <authorList>
            <person name="Zhang Y."/>
            <person name="Guo Z."/>
        </authorList>
    </citation>
    <scope>NUCLEOTIDE SEQUENCE [LARGE SCALE GENOMIC DNA]</scope>
    <source>
        <strain evidence="2 3">KCTC 32221</strain>
    </source>
</reference>
<dbReference type="Gene3D" id="1.10.3680.10">
    <property type="entry name" value="TerB-like"/>
    <property type="match status" value="1"/>
</dbReference>
<organism evidence="2 3">
    <name type="scientific">Pseudohongiella spirulinae</name>
    <dbReference type="NCBI Taxonomy" id="1249552"/>
    <lineage>
        <taxon>Bacteria</taxon>
        <taxon>Pseudomonadati</taxon>
        <taxon>Pseudomonadota</taxon>
        <taxon>Gammaproteobacteria</taxon>
        <taxon>Pseudomonadales</taxon>
        <taxon>Pseudohongiellaceae</taxon>
        <taxon>Pseudohongiella</taxon>
    </lineage>
</organism>
<feature type="domain" description="Co-chaperone DjlA N-terminal" evidence="1">
    <location>
        <begin position="29"/>
        <end position="145"/>
    </location>
</feature>
<dbReference type="CDD" id="cd07313">
    <property type="entry name" value="terB_like_2"/>
    <property type="match status" value="1"/>
</dbReference>
<keyword evidence="3" id="KW-1185">Reference proteome</keyword>
<sequence>MLGTIRQFFESQLFSTEQESDQDRVCRLQLASAALMFELLKTDRHIDDRETHKLKEILTDRFQLPARQLQEIIELAEAESAAAVSLYEFTSLVNEHYDYDEKVQLIRHLWELAMADDDLDKYEEQMIRRTADLIYVSHSDFIKTKLAVRDARATEN</sequence>
<dbReference type="Proteomes" id="UP000065641">
    <property type="component" value="Chromosome"/>
</dbReference>
<proteinExistence type="predicted"/>
<gene>
    <name evidence="2" type="ORF">PS2015_1482</name>
</gene>
<accession>A0A0S2KCV5</accession>
<dbReference type="AlphaFoldDB" id="A0A0S2KCV5"/>
<evidence type="ECO:0000313" key="3">
    <source>
        <dbReference type="Proteomes" id="UP000065641"/>
    </source>
</evidence>
<dbReference type="InterPro" id="IPR029024">
    <property type="entry name" value="TerB-like"/>
</dbReference>
<dbReference type="SUPFAM" id="SSF158682">
    <property type="entry name" value="TerB-like"/>
    <property type="match status" value="1"/>
</dbReference>
<evidence type="ECO:0000313" key="2">
    <source>
        <dbReference type="EMBL" id="ALO46139.1"/>
    </source>
</evidence>
<evidence type="ECO:0000259" key="1">
    <source>
        <dbReference type="Pfam" id="PF05099"/>
    </source>
</evidence>
<dbReference type="STRING" id="1249552.PS2015_1482"/>
<dbReference type="EMBL" id="CP013189">
    <property type="protein sequence ID" value="ALO46139.1"/>
    <property type="molecule type" value="Genomic_DNA"/>
</dbReference>